<dbReference type="InterPro" id="IPR000719">
    <property type="entry name" value="Prot_kinase_dom"/>
</dbReference>
<dbReference type="Gene3D" id="3.30.70.1390">
    <property type="entry name" value="ROC domain from the Parkinson's disease-associated leucine-rich repeat kinase 2"/>
    <property type="match status" value="1"/>
</dbReference>
<dbReference type="PROSITE" id="PS51424">
    <property type="entry name" value="ROC"/>
    <property type="match status" value="1"/>
</dbReference>
<evidence type="ECO:0000256" key="5">
    <source>
        <dbReference type="ARBA" id="ARBA00022614"/>
    </source>
</evidence>
<feature type="compositionally biased region" description="Basic and acidic residues" evidence="16">
    <location>
        <begin position="1025"/>
        <end position="1037"/>
    </location>
</feature>
<dbReference type="InterPro" id="IPR032675">
    <property type="entry name" value="LRR_dom_sf"/>
</dbReference>
<keyword evidence="9 19" id="KW-0418">Kinase</keyword>
<dbReference type="Gene3D" id="1.25.40.20">
    <property type="entry name" value="Ankyrin repeat-containing domain"/>
    <property type="match status" value="2"/>
</dbReference>
<comment type="caution">
    <text evidence="19">The sequence shown here is derived from an EMBL/GenBank/DDBJ whole genome shotgun (WGS) entry which is preliminary data.</text>
</comment>
<evidence type="ECO:0000259" key="18">
    <source>
        <dbReference type="PROSITE" id="PS51424"/>
    </source>
</evidence>
<proteinExistence type="inferred from homology"/>
<dbReference type="OrthoDB" id="10252328at2759"/>
<dbReference type="Gene3D" id="3.80.10.10">
    <property type="entry name" value="Ribonuclease Inhibitor"/>
    <property type="match status" value="3"/>
</dbReference>
<keyword evidence="6" id="KW-0808">Transferase</keyword>
<dbReference type="STRING" id="6573.A0A210QGC5"/>
<dbReference type="PROSITE" id="PS00108">
    <property type="entry name" value="PROTEIN_KINASE_ST"/>
    <property type="match status" value="1"/>
</dbReference>
<dbReference type="PROSITE" id="PS51450">
    <property type="entry name" value="LRR"/>
    <property type="match status" value="5"/>
</dbReference>
<organism evidence="19 20">
    <name type="scientific">Mizuhopecten yessoensis</name>
    <name type="common">Japanese scallop</name>
    <name type="synonym">Patinopecten yessoensis</name>
    <dbReference type="NCBI Taxonomy" id="6573"/>
    <lineage>
        <taxon>Eukaryota</taxon>
        <taxon>Metazoa</taxon>
        <taxon>Spiralia</taxon>
        <taxon>Lophotrochozoa</taxon>
        <taxon>Mollusca</taxon>
        <taxon>Bivalvia</taxon>
        <taxon>Autobranchia</taxon>
        <taxon>Pteriomorphia</taxon>
        <taxon>Pectinida</taxon>
        <taxon>Pectinoidea</taxon>
        <taxon>Pectinidae</taxon>
        <taxon>Mizuhopecten</taxon>
    </lineage>
</organism>
<dbReference type="Pfam" id="PF16095">
    <property type="entry name" value="COR-A"/>
    <property type="match status" value="1"/>
</dbReference>
<keyword evidence="8 15" id="KW-0547">Nucleotide-binding</keyword>
<dbReference type="PANTHER" id="PTHR24198:SF169">
    <property type="entry name" value="NON-SPECIFIC SERINE_THREONINE PROTEIN KINASE"/>
    <property type="match status" value="1"/>
</dbReference>
<comment type="similarity">
    <text evidence="2">Belongs to the protein kinase superfamily. TKL Ser/Thr protein kinase family. ROCO subfamily.</text>
</comment>
<evidence type="ECO:0000256" key="6">
    <source>
        <dbReference type="ARBA" id="ARBA00022679"/>
    </source>
</evidence>
<keyword evidence="20" id="KW-1185">Reference proteome</keyword>
<feature type="binding site" evidence="15">
    <location>
        <position position="1801"/>
    </location>
    <ligand>
        <name>ATP</name>
        <dbReference type="ChEBI" id="CHEBI:30616"/>
    </ligand>
</feature>
<keyword evidence="11 14" id="KW-0040">ANK repeat</keyword>
<evidence type="ECO:0000259" key="17">
    <source>
        <dbReference type="PROSITE" id="PS50011"/>
    </source>
</evidence>
<dbReference type="InterPro" id="IPR020859">
    <property type="entry name" value="ROC"/>
</dbReference>
<comment type="cofactor">
    <cofactor evidence="1">
        <name>Mg(2+)</name>
        <dbReference type="ChEBI" id="CHEBI:18420"/>
    </cofactor>
</comment>
<evidence type="ECO:0000256" key="1">
    <source>
        <dbReference type="ARBA" id="ARBA00001946"/>
    </source>
</evidence>
<dbReference type="EMBL" id="NEDP02003775">
    <property type="protein sequence ID" value="OWF47807.1"/>
    <property type="molecule type" value="Genomic_DNA"/>
</dbReference>
<evidence type="ECO:0000313" key="20">
    <source>
        <dbReference type="Proteomes" id="UP000242188"/>
    </source>
</evidence>
<evidence type="ECO:0000313" key="19">
    <source>
        <dbReference type="EMBL" id="OWF47807.1"/>
    </source>
</evidence>
<dbReference type="EC" id="2.7.11.1" evidence="3"/>
<dbReference type="GO" id="GO:0005524">
    <property type="term" value="F:ATP binding"/>
    <property type="evidence" value="ECO:0007669"/>
    <property type="project" value="UniProtKB-UniRule"/>
</dbReference>
<reference evidence="19 20" key="1">
    <citation type="journal article" date="2017" name="Nat. Ecol. Evol.">
        <title>Scallop genome provides insights into evolution of bilaterian karyotype and development.</title>
        <authorList>
            <person name="Wang S."/>
            <person name="Zhang J."/>
            <person name="Jiao W."/>
            <person name="Li J."/>
            <person name="Xun X."/>
            <person name="Sun Y."/>
            <person name="Guo X."/>
            <person name="Huan P."/>
            <person name="Dong B."/>
            <person name="Zhang L."/>
            <person name="Hu X."/>
            <person name="Sun X."/>
            <person name="Wang J."/>
            <person name="Zhao C."/>
            <person name="Wang Y."/>
            <person name="Wang D."/>
            <person name="Huang X."/>
            <person name="Wang R."/>
            <person name="Lv J."/>
            <person name="Li Y."/>
            <person name="Zhang Z."/>
            <person name="Liu B."/>
            <person name="Lu W."/>
            <person name="Hui Y."/>
            <person name="Liang J."/>
            <person name="Zhou Z."/>
            <person name="Hou R."/>
            <person name="Li X."/>
            <person name="Liu Y."/>
            <person name="Li H."/>
            <person name="Ning X."/>
            <person name="Lin Y."/>
            <person name="Zhao L."/>
            <person name="Xing Q."/>
            <person name="Dou J."/>
            <person name="Li Y."/>
            <person name="Mao J."/>
            <person name="Guo H."/>
            <person name="Dou H."/>
            <person name="Li T."/>
            <person name="Mu C."/>
            <person name="Jiang W."/>
            <person name="Fu Q."/>
            <person name="Fu X."/>
            <person name="Miao Y."/>
            <person name="Liu J."/>
            <person name="Yu Q."/>
            <person name="Li R."/>
            <person name="Liao H."/>
            <person name="Li X."/>
            <person name="Kong Y."/>
            <person name="Jiang Z."/>
            <person name="Chourrout D."/>
            <person name="Li R."/>
            <person name="Bao Z."/>
        </authorList>
    </citation>
    <scope>NUCLEOTIDE SEQUENCE [LARGE SCALE GENOMIC DNA]</scope>
    <source>
        <strain evidence="19 20">PY_sf001</strain>
    </source>
</reference>
<dbReference type="SUPFAM" id="SSF52540">
    <property type="entry name" value="P-loop containing nucleoside triphosphate hydrolases"/>
    <property type="match status" value="1"/>
</dbReference>
<feature type="region of interest" description="Disordered" evidence="16">
    <location>
        <begin position="1015"/>
        <end position="1040"/>
    </location>
</feature>
<feature type="repeat" description="ANK" evidence="14">
    <location>
        <begin position="179"/>
        <end position="211"/>
    </location>
</feature>
<keyword evidence="5" id="KW-0433">Leucine-rich repeat</keyword>
<dbReference type="Pfam" id="PF12796">
    <property type="entry name" value="Ank_2"/>
    <property type="match status" value="1"/>
</dbReference>
<dbReference type="Gene3D" id="3.40.50.300">
    <property type="entry name" value="P-loop containing nucleotide triphosphate hydrolases"/>
    <property type="match status" value="1"/>
</dbReference>
<dbReference type="GO" id="GO:0009966">
    <property type="term" value="P:regulation of signal transduction"/>
    <property type="evidence" value="ECO:0007669"/>
    <property type="project" value="UniProtKB-ARBA"/>
</dbReference>
<dbReference type="InterPro" id="IPR008271">
    <property type="entry name" value="Ser/Thr_kinase_AS"/>
</dbReference>
<feature type="domain" description="Roc" evidence="18">
    <location>
        <begin position="983"/>
        <end position="1199"/>
    </location>
</feature>
<dbReference type="Pfam" id="PF00560">
    <property type="entry name" value="LRR_1"/>
    <property type="match status" value="1"/>
</dbReference>
<dbReference type="InterPro" id="IPR027417">
    <property type="entry name" value="P-loop_NTPase"/>
</dbReference>
<evidence type="ECO:0000256" key="12">
    <source>
        <dbReference type="ARBA" id="ARBA00047899"/>
    </source>
</evidence>
<keyword evidence="7" id="KW-0677">Repeat</keyword>
<sequence length="2466" mass="277376">MDDFAGEELIQAALFDNDELLRCLLEGDCRNHINITDRCHRTACFTAVSNNSIKCLRILLEYGADPNIPAGEMHNLRTPLHCALIDGKREIVELLVHNGADLYAVDVLGLSPLSLARNIERADFIQCLERENDRRDRLAEGHRKNFIKACEREDIHAVKSALHVAESTKRLVNEKITEDGLTALCLACNQGNYDMVALLLDWGADPQVFGDTGEGPAHIICQQGDSKILFLLLQRCIDIVKSKSADENLPLHKAIQGGHVAVVKQLLEFSYPDSMMIELSVEVGASSLIYSFPFDVNSPNVFGHTPLYLACLDGDCSLLEYMLNFEVPATSTGPPTFGHMASGSQLGDTSEPVTPDVGSLNHCKPFQVNVESACRFIPLHAVIKKRNHVLVNLLLEKKADPNSFYIKNGRHVSALLVACENQDSLTLDKLLRYGAEDKDNSIFTYVVRDRQNLLPILLKYKSTKEKSADHTINKAAMKGAYLESLCGPSEEAGQFSSININYKKMFPVTAVYLRWQNLKGLTTVEEDWLMSCAYHYNLTMKTISSFALFAITRVDISNNKLGVMVPRVFFKLPSLHTLNLSRNMLSKFPTEDSMVVSCSCLEELRIDDNRLEALPSYLFSLMSLKHLSAASNLIKDVPADVWCCPSLVVLNLSHNKLASLPEPKVTSLRTSGIDDGSITEFESSMIIGSPGENHVKHVNYWCSHLDTKETDFDLANHPGKEHSGLKDLDLSQNLITEVPRWLCCVSPHMENLNLAQNKLDSASRLGIYPQHLKTLDLSGNLIVNLTPWDGEYGADTSTSMCYRGRVQRISPHSVSPGFGHSYLPTCTHQNHTLLERLDTLNLSSNRFLRKMIVCKHQEGANPQRTGSTSSLGSTASMGSFSVLPGVADEVTRRLIFPNLTSLDLSHNKSLTDLPPEIGNLKNLKRLSLNRSMVSELPPELGCLKNLITLELEFCPLQGPIQDVIRTSKTPRDILGFLHSILEEAVEYNCMNLMFVGVHKIGKTSLLRQIRKNRKTPRGIRPPTHWIERRDKKAHPTDDDAPLSTVGIDIHEVVIGESREHGPITFRTWDFGGQREYYATHQYFLSARSLYLVMWKLTDGEKGVQSMWQWLVNIQARAPGSPVIIIGTHKDVIEARATKKNFTENWEEDLNKLIDQQFCLVEEPDKCGLPNIIARINISTRSRRDVNKLVDCIYRTVFELKHPRRRQEKLLRHKIPKKYLLLKEIVQELAVEREREKKDPVLDKDSYLYVSMDTSSMRMGGTLSPPWEWWVHLVLHENGILFHYADIGLKDLYFLNPQWLCDQLAQVLAVGQVNNFCKNGVMKAENLRMLFKESTFQPESIQQYICGLLGKFEVALEFDRNRLLLPSLLPTEQELASSIRSNTDVRISLSKPCDSSEVQTFSNFPFGASLRVKPGSNQSSPFSSLKHMGSLEPSGLILYKTEATNNIMFSLCRLYVMTYFPSGFWPRLITRILADSTFYNIVEKLVGISPDLLAACTALRNKIPKWQPWQTGMKLLYYDTPLFCIKEVLGTSADMCRYSKYSFKCFMEDDWTKIDMINSVILEMSFPCDSLVFHLAQHSPSQDGLVISNREQVYLDEGAKACFMSKITAHIDNLLHDWYPDLGEGRFNQNCYGRYLITRIVPCPHCLQQALEAERKKDNPRNWQYISLTDTQVAVSSSQEMPSYTEDEQPIPNNSDEVEEDRSKVLNCFVVERSIVNYLCGYDEICDRHGSVSPAYMMSADGSCRILHIAPDVVFSDIDSKVLIGSSDHLTLDKTLGRGGFGDVYAGTLTRIDEPTRDVAIKVLFASHKDSHHHKKDHLYMQRACDAYLTARQEVSILQDIQHHHMVPLIGLSIAPLGLVLELAPHSSLRGILDKLKSGGQRLSVFTIKQLIIQVSDPLAYLHFESVIYRDLKADNVLVWKIPFMDNTGDLGPVHIKLADYGISRSALPSGTKGFGGTPPFIAPEILQYAGKHTYTELVDIFSFGMFMYELLTCSKPLEDVTNPTLFICQNGRPFISPKEKQYPAHFLDLMCMCWSHYPAERPSAARIRQVAGCPQFTHLADAVSMDSDIGVLAGCSVAVGPHNEEDTYMYDDSDELRRLPRHTQVWLSTAVPNGNSCLDVYSYDTDLLGTTVKTHLCDIDVHIQGLVAVEETVWVVDNQHMVHVYECQTTKDVYDVQLDLADIEQSLCGRYLPGQNGGGHVIFVFTSLMKKTLTVVKMPTQGERHKYTHTTVRLQSRALCATVVHSGTKLELWVGLGEAKVAVFDLNEDFLPGKPDKIPEQILNHPHSGQSKQCTFLETNITDQNNDAVWSYVFPGTHVRKWNTWSRQTECQLDCSHLVPATEGQFVQSTEGSGVSRFLVTALSILDKYLYAGTTWGCIIVANAVTLLPYSIFRCHNNQDFFVKLILPLFHGRHDNSDSEGKGVPGMVTVGKGYMPLINFKSVINRQTDANNSLQFPIPKRPYTQS</sequence>
<accession>A0A210QGC5</accession>
<evidence type="ECO:0000256" key="3">
    <source>
        <dbReference type="ARBA" id="ARBA00012513"/>
    </source>
</evidence>
<dbReference type="GO" id="GO:0005737">
    <property type="term" value="C:cytoplasm"/>
    <property type="evidence" value="ECO:0007669"/>
    <property type="project" value="UniProtKB-ARBA"/>
</dbReference>
<evidence type="ECO:0000256" key="10">
    <source>
        <dbReference type="ARBA" id="ARBA00022840"/>
    </source>
</evidence>
<dbReference type="SMART" id="SM00364">
    <property type="entry name" value="LRR_BAC"/>
    <property type="match status" value="5"/>
</dbReference>
<evidence type="ECO:0000256" key="2">
    <source>
        <dbReference type="ARBA" id="ARBA00008171"/>
    </source>
</evidence>
<dbReference type="InterPro" id="IPR001245">
    <property type="entry name" value="Ser-Thr/Tyr_kinase_cat_dom"/>
</dbReference>
<dbReference type="InterPro" id="IPR002110">
    <property type="entry name" value="Ankyrin_rpt"/>
</dbReference>
<dbReference type="Pfam" id="PF13855">
    <property type="entry name" value="LRR_8"/>
    <property type="match status" value="1"/>
</dbReference>
<dbReference type="SUPFAM" id="SSF52058">
    <property type="entry name" value="L domain-like"/>
    <property type="match status" value="1"/>
</dbReference>
<feature type="domain" description="Protein kinase" evidence="17">
    <location>
        <begin position="1769"/>
        <end position="2056"/>
    </location>
</feature>
<dbReference type="InterPro" id="IPR011009">
    <property type="entry name" value="Kinase-like_dom_sf"/>
</dbReference>
<dbReference type="InterPro" id="IPR032171">
    <property type="entry name" value="COR-A"/>
</dbReference>
<dbReference type="PROSITE" id="PS50297">
    <property type="entry name" value="ANK_REP_REGION"/>
    <property type="match status" value="2"/>
</dbReference>
<name>A0A210QGC5_MIZYE</name>
<dbReference type="PROSITE" id="PS50011">
    <property type="entry name" value="PROTEIN_KINASE_DOM"/>
    <property type="match status" value="1"/>
</dbReference>
<feature type="repeat" description="ANK" evidence="14">
    <location>
        <begin position="75"/>
        <end position="107"/>
    </location>
</feature>
<evidence type="ECO:0000256" key="11">
    <source>
        <dbReference type="ARBA" id="ARBA00023043"/>
    </source>
</evidence>
<dbReference type="SUPFAM" id="SSF48403">
    <property type="entry name" value="Ankyrin repeat"/>
    <property type="match status" value="2"/>
</dbReference>
<dbReference type="Pfam" id="PF00023">
    <property type="entry name" value="Ank"/>
    <property type="match status" value="1"/>
</dbReference>
<evidence type="ECO:0000256" key="16">
    <source>
        <dbReference type="SAM" id="MobiDB-lite"/>
    </source>
</evidence>
<evidence type="ECO:0000256" key="13">
    <source>
        <dbReference type="ARBA" id="ARBA00048679"/>
    </source>
</evidence>
<dbReference type="SUPFAM" id="SSF56112">
    <property type="entry name" value="Protein kinase-like (PK-like)"/>
    <property type="match status" value="1"/>
</dbReference>
<dbReference type="PANTHER" id="PTHR24198">
    <property type="entry name" value="ANKYRIN REPEAT AND PROTEIN KINASE DOMAIN-CONTAINING PROTEIN"/>
    <property type="match status" value="1"/>
</dbReference>
<evidence type="ECO:0000256" key="15">
    <source>
        <dbReference type="PROSITE-ProRule" id="PRU10141"/>
    </source>
</evidence>
<protein>
    <recommendedName>
        <fullName evidence="3">non-specific serine/threonine protein kinase</fullName>
        <ecNumber evidence="3">2.7.11.1</ecNumber>
    </recommendedName>
</protein>
<dbReference type="Pfam" id="PF07714">
    <property type="entry name" value="PK_Tyr_Ser-Thr"/>
    <property type="match status" value="1"/>
</dbReference>
<feature type="region of interest" description="Disordered" evidence="16">
    <location>
        <begin position="1676"/>
        <end position="1696"/>
    </location>
</feature>
<dbReference type="PROSITE" id="PS50088">
    <property type="entry name" value="ANK_REPEAT"/>
    <property type="match status" value="2"/>
</dbReference>
<evidence type="ECO:0000256" key="4">
    <source>
        <dbReference type="ARBA" id="ARBA00022527"/>
    </source>
</evidence>
<dbReference type="SMART" id="SM00220">
    <property type="entry name" value="S_TKc"/>
    <property type="match status" value="1"/>
</dbReference>
<dbReference type="Proteomes" id="UP000242188">
    <property type="component" value="Unassembled WGS sequence"/>
</dbReference>
<dbReference type="Gene3D" id="1.10.510.10">
    <property type="entry name" value="Transferase(Phosphotransferase) domain 1"/>
    <property type="match status" value="1"/>
</dbReference>
<dbReference type="Pfam" id="PF08477">
    <property type="entry name" value="Roc"/>
    <property type="match status" value="1"/>
</dbReference>
<dbReference type="GO" id="GO:0005525">
    <property type="term" value="F:GTP binding"/>
    <property type="evidence" value="ECO:0007669"/>
    <property type="project" value="UniProtKB-KW"/>
</dbReference>
<comment type="catalytic activity">
    <reaction evidence="12">
        <text>L-threonyl-[protein] + ATP = O-phospho-L-threonyl-[protein] + ADP + H(+)</text>
        <dbReference type="Rhea" id="RHEA:46608"/>
        <dbReference type="Rhea" id="RHEA-COMP:11060"/>
        <dbReference type="Rhea" id="RHEA-COMP:11605"/>
        <dbReference type="ChEBI" id="CHEBI:15378"/>
        <dbReference type="ChEBI" id="CHEBI:30013"/>
        <dbReference type="ChEBI" id="CHEBI:30616"/>
        <dbReference type="ChEBI" id="CHEBI:61977"/>
        <dbReference type="ChEBI" id="CHEBI:456216"/>
        <dbReference type="EC" id="2.7.11.1"/>
    </reaction>
</comment>
<comment type="catalytic activity">
    <reaction evidence="13">
        <text>L-seryl-[protein] + ATP = O-phospho-L-seryl-[protein] + ADP + H(+)</text>
        <dbReference type="Rhea" id="RHEA:17989"/>
        <dbReference type="Rhea" id="RHEA-COMP:9863"/>
        <dbReference type="Rhea" id="RHEA-COMP:11604"/>
        <dbReference type="ChEBI" id="CHEBI:15378"/>
        <dbReference type="ChEBI" id="CHEBI:29999"/>
        <dbReference type="ChEBI" id="CHEBI:30616"/>
        <dbReference type="ChEBI" id="CHEBI:83421"/>
        <dbReference type="ChEBI" id="CHEBI:456216"/>
        <dbReference type="EC" id="2.7.11.1"/>
    </reaction>
</comment>
<dbReference type="InterPro" id="IPR001611">
    <property type="entry name" value="Leu-rich_rpt"/>
</dbReference>
<gene>
    <name evidence="19" type="ORF">KP79_PYT06185</name>
</gene>
<evidence type="ECO:0000256" key="7">
    <source>
        <dbReference type="ARBA" id="ARBA00022737"/>
    </source>
</evidence>
<dbReference type="SMART" id="SM00248">
    <property type="entry name" value="ANK"/>
    <property type="match status" value="8"/>
</dbReference>
<evidence type="ECO:0000256" key="9">
    <source>
        <dbReference type="ARBA" id="ARBA00022777"/>
    </source>
</evidence>
<keyword evidence="10 15" id="KW-0067">ATP-binding</keyword>
<evidence type="ECO:0000256" key="8">
    <source>
        <dbReference type="ARBA" id="ARBA00022741"/>
    </source>
</evidence>
<dbReference type="InterPro" id="IPR003591">
    <property type="entry name" value="Leu-rich_rpt_typical-subtyp"/>
</dbReference>
<dbReference type="SMART" id="SM00369">
    <property type="entry name" value="LRR_TYP"/>
    <property type="match status" value="7"/>
</dbReference>
<dbReference type="InterPro" id="IPR017441">
    <property type="entry name" value="Protein_kinase_ATP_BS"/>
</dbReference>
<keyword evidence="4" id="KW-0723">Serine/threonine-protein kinase</keyword>
<dbReference type="PROSITE" id="PS00107">
    <property type="entry name" value="PROTEIN_KINASE_ATP"/>
    <property type="match status" value="1"/>
</dbReference>
<dbReference type="InterPro" id="IPR036770">
    <property type="entry name" value="Ankyrin_rpt-contain_sf"/>
</dbReference>
<dbReference type="GO" id="GO:0004674">
    <property type="term" value="F:protein serine/threonine kinase activity"/>
    <property type="evidence" value="ECO:0007669"/>
    <property type="project" value="UniProtKB-KW"/>
</dbReference>
<evidence type="ECO:0000256" key="14">
    <source>
        <dbReference type="PROSITE-ProRule" id="PRU00023"/>
    </source>
</evidence>